<dbReference type="AlphaFoldDB" id="A0A5C6BSE8"/>
<proteinExistence type="predicted"/>
<sequence length="159" mass="17937">MHALRGSRFWETARHVRLTRNNVADGTGVPGSREQSPHPWQQYALCELFHVRQLRRNPITRIECETGTVATGRKTPAACGVPGGATRLQFDITRLIQPTRLSLTESEQASRLCREAHQASPYRPGRPLPYLDPLELARHGFQRFPPKQNVRNALIPAIS</sequence>
<dbReference type="EMBL" id="SJPP01000001">
    <property type="protein sequence ID" value="TWU14948.1"/>
    <property type="molecule type" value="Genomic_DNA"/>
</dbReference>
<comment type="caution">
    <text evidence="1">The sequence shown here is derived from an EMBL/GenBank/DDBJ whole genome shotgun (WGS) entry which is preliminary data.</text>
</comment>
<evidence type="ECO:0000313" key="1">
    <source>
        <dbReference type="EMBL" id="TWU14948.1"/>
    </source>
</evidence>
<accession>A0A5C6BSE8</accession>
<keyword evidence="2" id="KW-1185">Reference proteome</keyword>
<organism evidence="1 2">
    <name type="scientific">Symmachiella macrocystis</name>
    <dbReference type="NCBI Taxonomy" id="2527985"/>
    <lineage>
        <taxon>Bacteria</taxon>
        <taxon>Pseudomonadati</taxon>
        <taxon>Planctomycetota</taxon>
        <taxon>Planctomycetia</taxon>
        <taxon>Planctomycetales</taxon>
        <taxon>Planctomycetaceae</taxon>
        <taxon>Symmachiella</taxon>
    </lineage>
</organism>
<reference evidence="1 2" key="1">
    <citation type="submission" date="2019-02" db="EMBL/GenBank/DDBJ databases">
        <title>Deep-cultivation of Planctomycetes and their phenomic and genomic characterization uncovers novel biology.</title>
        <authorList>
            <person name="Wiegand S."/>
            <person name="Jogler M."/>
            <person name="Boedeker C."/>
            <person name="Pinto D."/>
            <person name="Vollmers J."/>
            <person name="Rivas-Marin E."/>
            <person name="Kohn T."/>
            <person name="Peeters S.H."/>
            <person name="Heuer A."/>
            <person name="Rast P."/>
            <person name="Oberbeckmann S."/>
            <person name="Bunk B."/>
            <person name="Jeske O."/>
            <person name="Meyerdierks A."/>
            <person name="Storesund J.E."/>
            <person name="Kallscheuer N."/>
            <person name="Luecker S."/>
            <person name="Lage O.M."/>
            <person name="Pohl T."/>
            <person name="Merkel B.J."/>
            <person name="Hornburger P."/>
            <person name="Mueller R.-W."/>
            <person name="Bruemmer F."/>
            <person name="Labrenz M."/>
            <person name="Spormann A.M."/>
            <person name="Op Den Camp H."/>
            <person name="Overmann J."/>
            <person name="Amann R."/>
            <person name="Jetten M.S.M."/>
            <person name="Mascher T."/>
            <person name="Medema M.H."/>
            <person name="Devos D.P."/>
            <person name="Kaster A.-K."/>
            <person name="Ovreas L."/>
            <person name="Rohde M."/>
            <person name="Galperin M.Y."/>
            <person name="Jogler C."/>
        </authorList>
    </citation>
    <scope>NUCLEOTIDE SEQUENCE [LARGE SCALE GENOMIC DNA]</scope>
    <source>
        <strain evidence="1 2">CA54</strain>
    </source>
</reference>
<name>A0A5C6BSE8_9PLAN</name>
<dbReference type="Proteomes" id="UP000320735">
    <property type="component" value="Unassembled WGS sequence"/>
</dbReference>
<protein>
    <submittedName>
        <fullName evidence="1">Uncharacterized protein</fullName>
    </submittedName>
</protein>
<gene>
    <name evidence="1" type="ORF">CA54_38180</name>
</gene>
<evidence type="ECO:0000313" key="2">
    <source>
        <dbReference type="Proteomes" id="UP000320735"/>
    </source>
</evidence>